<dbReference type="AlphaFoldDB" id="A0A7X6BBG5"/>
<evidence type="ECO:0000313" key="1">
    <source>
        <dbReference type="EMBL" id="NJB97009.1"/>
    </source>
</evidence>
<dbReference type="EMBL" id="JAATJB010000003">
    <property type="protein sequence ID" value="NJB97009.1"/>
    <property type="molecule type" value="Genomic_DNA"/>
</dbReference>
<dbReference type="Proteomes" id="UP000531251">
    <property type="component" value="Unassembled WGS sequence"/>
</dbReference>
<dbReference type="Gene3D" id="1.25.40.10">
    <property type="entry name" value="Tetratricopeptide repeat domain"/>
    <property type="match status" value="1"/>
</dbReference>
<accession>A0A7X6BBG5</accession>
<dbReference type="InterPro" id="IPR010323">
    <property type="entry name" value="DUF924"/>
</dbReference>
<organism evidence="1 2">
    <name type="scientific">Sphingomonas trueperi</name>
    <dbReference type="NCBI Taxonomy" id="53317"/>
    <lineage>
        <taxon>Bacteria</taxon>
        <taxon>Pseudomonadati</taxon>
        <taxon>Pseudomonadota</taxon>
        <taxon>Alphaproteobacteria</taxon>
        <taxon>Sphingomonadales</taxon>
        <taxon>Sphingomonadaceae</taxon>
        <taxon>Sphingomonas</taxon>
    </lineage>
</organism>
<name>A0A7X6BBG5_9SPHN</name>
<protein>
    <submittedName>
        <fullName evidence="1">Uncharacterized protein (DUF924 family)</fullName>
    </submittedName>
</protein>
<gene>
    <name evidence="1" type="ORF">GGR89_001315</name>
</gene>
<dbReference type="SUPFAM" id="SSF48452">
    <property type="entry name" value="TPR-like"/>
    <property type="match status" value="1"/>
</dbReference>
<dbReference type="RefSeq" id="WP_125973412.1">
    <property type="nucleotide sequence ID" value="NZ_BAAADY010000002.1"/>
</dbReference>
<comment type="caution">
    <text evidence="1">The sequence shown here is derived from an EMBL/GenBank/DDBJ whole genome shotgun (WGS) entry which is preliminary data.</text>
</comment>
<evidence type="ECO:0000313" key="2">
    <source>
        <dbReference type="Proteomes" id="UP000531251"/>
    </source>
</evidence>
<dbReference type="Pfam" id="PF06041">
    <property type="entry name" value="DUF924"/>
    <property type="match status" value="1"/>
</dbReference>
<sequence length="192" mass="21697">MASDLRTPTAEVQHQAGQVLAFWFDALLPEQWFLKSEGVDREIADLFGDLRDRVLASDAAGWGEDPETLLAATLLLDQFSRNIHRGQAEAFAGDPLAQQLASSAVERGWDRRMTKEQRQFLYLPFEHAEDAELQELSLRCFASLEDDTLMAYARDHAEVFHRFGRFPGRNEALGRISTPDELDYLSQPGAGW</sequence>
<dbReference type="InterPro" id="IPR011990">
    <property type="entry name" value="TPR-like_helical_dom_sf"/>
</dbReference>
<dbReference type="Gene3D" id="1.20.58.320">
    <property type="entry name" value="TPR-like"/>
    <property type="match status" value="1"/>
</dbReference>
<proteinExistence type="predicted"/>
<reference evidence="1 2" key="1">
    <citation type="submission" date="2020-03" db="EMBL/GenBank/DDBJ databases">
        <title>Genomic Encyclopedia of Type Strains, Phase IV (KMG-IV): sequencing the most valuable type-strain genomes for metagenomic binning, comparative biology and taxonomic classification.</title>
        <authorList>
            <person name="Goeker M."/>
        </authorList>
    </citation>
    <scope>NUCLEOTIDE SEQUENCE [LARGE SCALE GENOMIC DNA]</scope>
    <source>
        <strain evidence="1 2">DSM 7225</strain>
    </source>
</reference>
<keyword evidence="2" id="KW-1185">Reference proteome</keyword>